<dbReference type="Gene3D" id="1.10.357.20">
    <property type="entry name" value="SLC41 divalent cation transporters, integral membrane domain"/>
    <property type="match status" value="2"/>
</dbReference>
<evidence type="ECO:0000256" key="8">
    <source>
        <dbReference type="ARBA" id="ARBA00023136"/>
    </source>
</evidence>
<accession>A0A672GNC2</accession>
<evidence type="ECO:0000256" key="9">
    <source>
        <dbReference type="RuleBase" id="RU369007"/>
    </source>
</evidence>
<feature type="transmembrane region" description="Helical" evidence="9">
    <location>
        <begin position="406"/>
        <end position="428"/>
    </location>
</feature>
<keyword evidence="8 9" id="KW-0472">Membrane</keyword>
<name>A0A672GNC2_SALFA</name>
<protein>
    <recommendedName>
        <fullName evidence="9">Solute carrier family 41 member</fullName>
    </recommendedName>
</protein>
<dbReference type="GO" id="GO:0008324">
    <property type="term" value="F:monoatomic cation transmembrane transporter activity"/>
    <property type="evidence" value="ECO:0007669"/>
    <property type="project" value="UniProtKB-UniRule"/>
</dbReference>
<dbReference type="InterPro" id="IPR036739">
    <property type="entry name" value="SLC41_membr_dom_sf"/>
</dbReference>
<dbReference type="PANTHER" id="PTHR16228">
    <property type="entry name" value="DIVALENT CATION TRANSPORTER SOLUTE CARRIER FAMILY 41"/>
    <property type="match status" value="1"/>
</dbReference>
<dbReference type="PANTHER" id="PTHR16228:SF22">
    <property type="entry name" value="SOLUTE CARRIER FAMILY 41 MEMBER 3"/>
    <property type="match status" value="1"/>
</dbReference>
<evidence type="ECO:0000313" key="11">
    <source>
        <dbReference type="Ensembl" id="ENSSFAP00005020298.1"/>
    </source>
</evidence>
<dbReference type="Proteomes" id="UP000472267">
    <property type="component" value="Chromosome 5"/>
</dbReference>
<evidence type="ECO:0000256" key="7">
    <source>
        <dbReference type="ARBA" id="ARBA00023065"/>
    </source>
</evidence>
<keyword evidence="4 9" id="KW-0812">Transmembrane</keyword>
<evidence type="ECO:0000256" key="1">
    <source>
        <dbReference type="ARBA" id="ARBA00004141"/>
    </source>
</evidence>
<dbReference type="GO" id="GO:0022890">
    <property type="term" value="F:inorganic cation transmembrane transporter activity"/>
    <property type="evidence" value="ECO:0007669"/>
    <property type="project" value="UniProtKB-UniRule"/>
</dbReference>
<keyword evidence="3 9" id="KW-0813">Transport</keyword>
<feature type="transmembrane region" description="Helical" evidence="9">
    <location>
        <begin position="39"/>
        <end position="61"/>
    </location>
</feature>
<organism evidence="11 12">
    <name type="scientific">Salarias fasciatus</name>
    <name type="common">Jewelled blenny</name>
    <name type="synonym">Blennius fasciatus</name>
    <dbReference type="NCBI Taxonomy" id="181472"/>
    <lineage>
        <taxon>Eukaryota</taxon>
        <taxon>Metazoa</taxon>
        <taxon>Chordata</taxon>
        <taxon>Craniata</taxon>
        <taxon>Vertebrata</taxon>
        <taxon>Euteleostomi</taxon>
        <taxon>Actinopterygii</taxon>
        <taxon>Neopterygii</taxon>
        <taxon>Teleostei</taxon>
        <taxon>Neoteleostei</taxon>
        <taxon>Acanthomorphata</taxon>
        <taxon>Ovalentaria</taxon>
        <taxon>Blenniimorphae</taxon>
        <taxon>Blenniiformes</taxon>
        <taxon>Blennioidei</taxon>
        <taxon>Blenniidae</taxon>
        <taxon>Salariinae</taxon>
        <taxon>Salarias</taxon>
    </lineage>
</organism>
<evidence type="ECO:0000256" key="6">
    <source>
        <dbReference type="ARBA" id="ARBA00022989"/>
    </source>
</evidence>
<comment type="subcellular location">
    <subcellularLocation>
        <location evidence="1 9">Membrane</location>
        <topology evidence="1 9">Multi-pass membrane protein</topology>
    </subcellularLocation>
</comment>
<evidence type="ECO:0000256" key="3">
    <source>
        <dbReference type="ARBA" id="ARBA00022448"/>
    </source>
</evidence>
<evidence type="ECO:0000313" key="12">
    <source>
        <dbReference type="Proteomes" id="UP000472267"/>
    </source>
</evidence>
<comment type="function">
    <text evidence="9">Acts as a magnesium transporter.</text>
</comment>
<evidence type="ECO:0000256" key="2">
    <source>
        <dbReference type="ARBA" id="ARBA00009749"/>
    </source>
</evidence>
<feature type="transmembrane region" description="Helical" evidence="9">
    <location>
        <begin position="123"/>
        <end position="146"/>
    </location>
</feature>
<feature type="transmembrane region" description="Helical" evidence="9">
    <location>
        <begin position="349"/>
        <end position="369"/>
    </location>
</feature>
<dbReference type="FunFam" id="1.10.357.20:FF:000001">
    <property type="entry name" value="Solute carrier family 41 member 2"/>
    <property type="match status" value="1"/>
</dbReference>
<dbReference type="InParanoid" id="A0A672GNC2"/>
<dbReference type="GO" id="GO:0005886">
    <property type="term" value="C:plasma membrane"/>
    <property type="evidence" value="ECO:0007669"/>
    <property type="project" value="TreeGrafter"/>
</dbReference>
<feature type="domain" description="SLC41A/MgtE integral membrane" evidence="10">
    <location>
        <begin position="80"/>
        <end position="213"/>
    </location>
</feature>
<evidence type="ECO:0000259" key="10">
    <source>
        <dbReference type="Pfam" id="PF01769"/>
    </source>
</evidence>
<dbReference type="Ensembl" id="ENSSFAT00005021095.1">
    <property type="protein sequence ID" value="ENSSFAP00005020298.1"/>
    <property type="gene ID" value="ENSSFAG00005010564.1"/>
</dbReference>
<proteinExistence type="inferred from homology"/>
<evidence type="ECO:0000256" key="4">
    <source>
        <dbReference type="ARBA" id="ARBA00022692"/>
    </source>
</evidence>
<dbReference type="InterPro" id="IPR006667">
    <property type="entry name" value="SLC41_membr_dom"/>
</dbReference>
<dbReference type="Pfam" id="PF01769">
    <property type="entry name" value="MgtE"/>
    <property type="match status" value="2"/>
</dbReference>
<keyword evidence="6 9" id="KW-1133">Transmembrane helix</keyword>
<feature type="domain" description="SLC41A/MgtE integral membrane" evidence="10">
    <location>
        <begin position="295"/>
        <end position="422"/>
    </location>
</feature>
<reference evidence="11" key="3">
    <citation type="submission" date="2025-09" db="UniProtKB">
        <authorList>
            <consortium name="Ensembl"/>
        </authorList>
    </citation>
    <scope>IDENTIFICATION</scope>
</reference>
<sequence>MAVTRLLLELRFQGGRLRGFTCRLTRSPHGFLPESCRRIAAQVLLPYLLSGLGMVAAGIVMDTVQHWQVFREISQVFILVPALVGLKGNLEMTLASRLSTAVSQHGQMDESQQRWRIVLCNLALIQVQATVVGFLAAVAAISLGALTSERVDLLQAGILFASSVTTAFVAALILGVVMVAVIMGSTRLGVNPDNVATPIAASLGDLITLSLLARVSFSPLDVRCRPSEMWFLHPVRLVAGHFWRCLSAGERSGGRRQQESSHASPCSLSALCSVGGLILDTTVSQPHFEGMAIFTPVINGVGGNLVAIQASRMSTYLHFWSVPGALPLHILSERWFFFHPDVNSRSARVLLGLVVPGHLLFLLTPPFVLCYLCAAQLQVLVLLYASGLMVPWLWRRGLDPDNFSIPYLTALGDLLGTGLLALSFRLILTFFSSD</sequence>
<comment type="caution">
    <text evidence="9">Lacks conserved residue(s) required for the propagation of feature annotation.</text>
</comment>
<dbReference type="SUPFAM" id="SSF161093">
    <property type="entry name" value="MgtE membrane domain-like"/>
    <property type="match status" value="2"/>
</dbReference>
<reference evidence="11" key="1">
    <citation type="submission" date="2019-06" db="EMBL/GenBank/DDBJ databases">
        <authorList>
            <consortium name="Wellcome Sanger Institute Data Sharing"/>
        </authorList>
    </citation>
    <scope>NUCLEOTIDE SEQUENCE [LARGE SCALE GENOMIC DNA]</scope>
</reference>
<dbReference type="InterPro" id="IPR045349">
    <property type="entry name" value="SLC41A1-3"/>
</dbReference>
<keyword evidence="7 9" id="KW-0406">Ion transport</keyword>
<keyword evidence="12" id="KW-1185">Reference proteome</keyword>
<feature type="transmembrane region" description="Helical" evidence="9">
    <location>
        <begin position="158"/>
        <end position="183"/>
    </location>
</feature>
<evidence type="ECO:0000256" key="5">
    <source>
        <dbReference type="ARBA" id="ARBA00022842"/>
    </source>
</evidence>
<dbReference type="OMA" id="SERWFFF"/>
<keyword evidence="5 9" id="KW-0460">Magnesium</keyword>
<feature type="transmembrane region" description="Helical" evidence="9">
    <location>
        <begin position="375"/>
        <end position="394"/>
    </location>
</feature>
<reference evidence="11" key="2">
    <citation type="submission" date="2025-08" db="UniProtKB">
        <authorList>
            <consortium name="Ensembl"/>
        </authorList>
    </citation>
    <scope>IDENTIFICATION</scope>
</reference>
<dbReference type="GO" id="GO:0030001">
    <property type="term" value="P:metal ion transport"/>
    <property type="evidence" value="ECO:0007669"/>
    <property type="project" value="UniProtKB-UniRule"/>
</dbReference>
<dbReference type="AlphaFoldDB" id="A0A672GNC2"/>
<comment type="similarity">
    <text evidence="2 9">Belongs to the SLC41A transporter family.</text>
</comment>